<comment type="subcellular location">
    <subcellularLocation>
        <location evidence="1">Nucleus</location>
    </subcellularLocation>
</comment>
<dbReference type="AlphaFoldDB" id="A0A5Q4BZ74"/>
<gene>
    <name evidence="5" type="ORF">CSHISOI_03098</name>
</gene>
<evidence type="ECO:0000313" key="6">
    <source>
        <dbReference type="Proteomes" id="UP000326340"/>
    </source>
</evidence>
<dbReference type="GO" id="GO:0045944">
    <property type="term" value="P:positive regulation of transcription by RNA polymerase II"/>
    <property type="evidence" value="ECO:0007669"/>
    <property type="project" value="TreeGrafter"/>
</dbReference>
<feature type="compositionally biased region" description="Low complexity" evidence="3">
    <location>
        <begin position="84"/>
        <end position="95"/>
    </location>
</feature>
<feature type="region of interest" description="Disordered" evidence="3">
    <location>
        <begin position="80"/>
        <end position="108"/>
    </location>
</feature>
<proteinExistence type="predicted"/>
<dbReference type="Pfam" id="PF11951">
    <property type="entry name" value="Fungal_trans_2"/>
    <property type="match status" value="1"/>
</dbReference>
<dbReference type="GO" id="GO:0000981">
    <property type="term" value="F:DNA-binding transcription factor activity, RNA polymerase II-specific"/>
    <property type="evidence" value="ECO:0007669"/>
    <property type="project" value="InterPro"/>
</dbReference>
<dbReference type="PANTHER" id="PTHR37534:SF48">
    <property type="entry name" value="FINGER DOMAIN PROTEIN, PUTATIVE-RELATED"/>
    <property type="match status" value="1"/>
</dbReference>
<keyword evidence="2" id="KW-0539">Nucleus</keyword>
<dbReference type="GO" id="GO:0008270">
    <property type="term" value="F:zinc ion binding"/>
    <property type="evidence" value="ECO:0007669"/>
    <property type="project" value="InterPro"/>
</dbReference>
<accession>A0A5Q4BZ74</accession>
<dbReference type="GO" id="GO:0005634">
    <property type="term" value="C:nucleus"/>
    <property type="evidence" value="ECO:0007669"/>
    <property type="project" value="UniProtKB-SubCell"/>
</dbReference>
<dbReference type="InterPro" id="IPR021858">
    <property type="entry name" value="Fun_TF"/>
</dbReference>
<evidence type="ECO:0000259" key="4">
    <source>
        <dbReference type="PROSITE" id="PS50048"/>
    </source>
</evidence>
<name>A0A5Q4BZ74_9PEZI</name>
<keyword evidence="6" id="KW-1185">Reference proteome</keyword>
<dbReference type="SMART" id="SM00066">
    <property type="entry name" value="GAL4"/>
    <property type="match status" value="1"/>
</dbReference>
<dbReference type="Pfam" id="PF00172">
    <property type="entry name" value="Zn_clus"/>
    <property type="match status" value="1"/>
</dbReference>
<comment type="caution">
    <text evidence="5">The sequence shown here is derived from an EMBL/GenBank/DDBJ whole genome shotgun (WGS) entry which is preliminary data.</text>
</comment>
<evidence type="ECO:0000256" key="1">
    <source>
        <dbReference type="ARBA" id="ARBA00004123"/>
    </source>
</evidence>
<sequence>MTSTSTRLALAVRASSQTTVGGGDSGRRQCWECQRRRLVCDSARPVCSKCKISGVVCPGYEDKKPLTWLAPNKVKTRTWKRKGGATAAGGDAVTVSKSQAGSQEKDDVPRLAASGKQLVHIFPGQELRSETCDIIEATLYWNEQVYPSFTSNQLAQSPWVIPVIYVHYMKPCIRHALVAMAIEHRMMRLSQRKNDPFVAEVRARACQHRSTAVQALNRDIALEQMCSSDITLSSVIVFLYGDLMGSATASNWRFHIKGFTALVALRGGWEAVCQKTPHLKVLVLFCKIVENFANTTSPADDQMSPVSNFELRDLCEDVFGTGYYPFLPCPAELFIDIIRVNRLRFLAMRQPADDDDDDDDGEQDPAASIRPEAEELLTKITDFSPEAWSETKEDSKEGYLTMARVYQSAVVLFAMSSLRSAGAVGPSSAGWTAVARIHRDRLFSLLETTAASPLLRSCTAWPIVVAGFEAKGVSPTARAFILNRLDEESRDLGVYLPLAARKVLERFYSSSGTRWDDCFDSPHALFT</sequence>
<dbReference type="EMBL" id="PUHP01000174">
    <property type="protein sequence ID" value="TQN72410.1"/>
    <property type="molecule type" value="Genomic_DNA"/>
</dbReference>
<dbReference type="PROSITE" id="PS50048">
    <property type="entry name" value="ZN2_CY6_FUNGAL_2"/>
    <property type="match status" value="1"/>
</dbReference>
<dbReference type="Proteomes" id="UP000326340">
    <property type="component" value="Unassembled WGS sequence"/>
</dbReference>
<evidence type="ECO:0000256" key="3">
    <source>
        <dbReference type="SAM" id="MobiDB-lite"/>
    </source>
</evidence>
<dbReference type="SUPFAM" id="SSF57701">
    <property type="entry name" value="Zn2/Cys6 DNA-binding domain"/>
    <property type="match status" value="1"/>
</dbReference>
<dbReference type="OrthoDB" id="5386330at2759"/>
<evidence type="ECO:0000256" key="2">
    <source>
        <dbReference type="ARBA" id="ARBA00023242"/>
    </source>
</evidence>
<feature type="region of interest" description="Disordered" evidence="3">
    <location>
        <begin position="351"/>
        <end position="371"/>
    </location>
</feature>
<protein>
    <recommendedName>
        <fullName evidence="4">Zn(2)-C6 fungal-type domain-containing protein</fullName>
    </recommendedName>
</protein>
<dbReference type="InterPro" id="IPR036864">
    <property type="entry name" value="Zn2-C6_fun-type_DNA-bd_sf"/>
</dbReference>
<dbReference type="InterPro" id="IPR001138">
    <property type="entry name" value="Zn2Cys6_DnaBD"/>
</dbReference>
<feature type="domain" description="Zn(2)-C6 fungal-type" evidence="4">
    <location>
        <begin position="29"/>
        <end position="57"/>
    </location>
</feature>
<feature type="compositionally biased region" description="Acidic residues" evidence="3">
    <location>
        <begin position="353"/>
        <end position="363"/>
    </location>
</feature>
<dbReference type="PANTHER" id="PTHR37534">
    <property type="entry name" value="TRANSCRIPTIONAL ACTIVATOR PROTEIN UGA3"/>
    <property type="match status" value="1"/>
</dbReference>
<organism evidence="5 6">
    <name type="scientific">Colletotrichum shisoi</name>
    <dbReference type="NCBI Taxonomy" id="2078593"/>
    <lineage>
        <taxon>Eukaryota</taxon>
        <taxon>Fungi</taxon>
        <taxon>Dikarya</taxon>
        <taxon>Ascomycota</taxon>
        <taxon>Pezizomycotina</taxon>
        <taxon>Sordariomycetes</taxon>
        <taxon>Hypocreomycetidae</taxon>
        <taxon>Glomerellales</taxon>
        <taxon>Glomerellaceae</taxon>
        <taxon>Colletotrichum</taxon>
        <taxon>Colletotrichum destructivum species complex</taxon>
    </lineage>
</organism>
<evidence type="ECO:0000313" key="5">
    <source>
        <dbReference type="EMBL" id="TQN72410.1"/>
    </source>
</evidence>
<dbReference type="GO" id="GO:0000976">
    <property type="term" value="F:transcription cis-regulatory region binding"/>
    <property type="evidence" value="ECO:0007669"/>
    <property type="project" value="TreeGrafter"/>
</dbReference>
<reference evidence="5 6" key="1">
    <citation type="journal article" date="2019" name="Sci. Rep.">
        <title>Colletotrichum shisoi sp. nov., an anthracnose pathogen of Perilla frutescens in Japan: molecular phylogenetic, morphological and genomic evidence.</title>
        <authorList>
            <person name="Gan P."/>
            <person name="Tsushima A."/>
            <person name="Hiroyama R."/>
            <person name="Narusaka M."/>
            <person name="Takano Y."/>
            <person name="Narusaka Y."/>
            <person name="Kawaradani M."/>
            <person name="Damm U."/>
            <person name="Shirasu K."/>
        </authorList>
    </citation>
    <scope>NUCLEOTIDE SEQUENCE [LARGE SCALE GENOMIC DNA]</scope>
    <source>
        <strain evidence="5 6">PG-2018a</strain>
    </source>
</reference>